<dbReference type="InterPro" id="IPR041373">
    <property type="entry name" value="RT_RNaseH"/>
</dbReference>
<dbReference type="PANTHER" id="PTHR37984">
    <property type="entry name" value="PROTEIN CBG26694"/>
    <property type="match status" value="1"/>
</dbReference>
<protein>
    <submittedName>
        <fullName evidence="8">Retrovirus-related Pol polyprotein from transposon 297</fullName>
    </submittedName>
</protein>
<dbReference type="GO" id="GO:0004519">
    <property type="term" value="F:endonuclease activity"/>
    <property type="evidence" value="ECO:0007669"/>
    <property type="project" value="UniProtKB-KW"/>
</dbReference>
<keyword evidence="5" id="KW-0378">Hydrolase</keyword>
<dbReference type="GO" id="GO:0016787">
    <property type="term" value="F:hydrolase activity"/>
    <property type="evidence" value="ECO:0007669"/>
    <property type="project" value="UniProtKB-KW"/>
</dbReference>
<dbReference type="PANTHER" id="PTHR37984:SF5">
    <property type="entry name" value="PROTEIN NYNRIN-LIKE"/>
    <property type="match status" value="1"/>
</dbReference>
<organism evidence="8 9">
    <name type="scientific">Caerostris darwini</name>
    <dbReference type="NCBI Taxonomy" id="1538125"/>
    <lineage>
        <taxon>Eukaryota</taxon>
        <taxon>Metazoa</taxon>
        <taxon>Ecdysozoa</taxon>
        <taxon>Arthropoda</taxon>
        <taxon>Chelicerata</taxon>
        <taxon>Arachnida</taxon>
        <taxon>Araneae</taxon>
        <taxon>Araneomorphae</taxon>
        <taxon>Entelegynae</taxon>
        <taxon>Araneoidea</taxon>
        <taxon>Araneidae</taxon>
        <taxon>Caerostris</taxon>
    </lineage>
</organism>
<evidence type="ECO:0000256" key="6">
    <source>
        <dbReference type="ARBA" id="ARBA00022918"/>
    </source>
</evidence>
<evidence type="ECO:0000256" key="2">
    <source>
        <dbReference type="ARBA" id="ARBA00022695"/>
    </source>
</evidence>
<dbReference type="CDD" id="cd09274">
    <property type="entry name" value="RNase_HI_RT_Ty3"/>
    <property type="match status" value="1"/>
</dbReference>
<keyword evidence="2" id="KW-0548">Nucleotidyltransferase</keyword>
<dbReference type="AlphaFoldDB" id="A0AAV4SLT1"/>
<dbReference type="GO" id="GO:0003964">
    <property type="term" value="F:RNA-directed DNA polymerase activity"/>
    <property type="evidence" value="ECO:0007669"/>
    <property type="project" value="UniProtKB-KW"/>
</dbReference>
<evidence type="ECO:0000313" key="9">
    <source>
        <dbReference type="Proteomes" id="UP001054837"/>
    </source>
</evidence>
<dbReference type="Proteomes" id="UP001054837">
    <property type="component" value="Unassembled WGS sequence"/>
</dbReference>
<keyword evidence="4" id="KW-0255">Endonuclease</keyword>
<evidence type="ECO:0000313" key="8">
    <source>
        <dbReference type="EMBL" id="GIY34969.1"/>
    </source>
</evidence>
<evidence type="ECO:0000259" key="7">
    <source>
        <dbReference type="Pfam" id="PF17917"/>
    </source>
</evidence>
<dbReference type="InterPro" id="IPR050951">
    <property type="entry name" value="Retrovirus_Pol_polyprotein"/>
</dbReference>
<dbReference type="EMBL" id="BPLQ01008122">
    <property type="protein sequence ID" value="GIY34969.1"/>
    <property type="molecule type" value="Genomic_DNA"/>
</dbReference>
<keyword evidence="9" id="KW-1185">Reference proteome</keyword>
<proteinExistence type="predicted"/>
<comment type="caution">
    <text evidence="8">The sequence shown here is derived from an EMBL/GenBank/DDBJ whole genome shotgun (WGS) entry which is preliminary data.</text>
</comment>
<reference evidence="8 9" key="1">
    <citation type="submission" date="2021-06" db="EMBL/GenBank/DDBJ databases">
        <title>Caerostris darwini draft genome.</title>
        <authorList>
            <person name="Kono N."/>
            <person name="Arakawa K."/>
        </authorList>
    </citation>
    <scope>NUCLEOTIDE SEQUENCE [LARGE SCALE GENOMIC DNA]</scope>
</reference>
<evidence type="ECO:0000256" key="4">
    <source>
        <dbReference type="ARBA" id="ARBA00022759"/>
    </source>
</evidence>
<keyword evidence="6" id="KW-0695">RNA-directed DNA polymerase</keyword>
<evidence type="ECO:0000256" key="1">
    <source>
        <dbReference type="ARBA" id="ARBA00022679"/>
    </source>
</evidence>
<gene>
    <name evidence="8" type="primary">pol</name>
    <name evidence="8" type="ORF">CDAR_216051</name>
</gene>
<evidence type="ECO:0000256" key="5">
    <source>
        <dbReference type="ARBA" id="ARBA00022801"/>
    </source>
</evidence>
<accession>A0AAV4SLT1</accession>
<sequence length="304" mass="35305">MLMATLDPCMYIVVRSSKKKFTSQSSYKRQNNPPYLPKRHEILSGKEYKTSYYGCGKPGFIKKKCPNCSPRNKKNYRNTKRFYFVVKTSIVSAPNIAITIFNNEVPFSSLTKKTFGIGEKQNKKLFGTQKNCLITHLFKPFILRTDASNYAFGAVLLHGDNKYPIKYVSRHLTFSERNYSTSQRKVLVVVWEFEKFRCKESREIKIVTGHQQLKWLMNFKSQSGRLARWSLKIQSCNLKIVYIPRKSNIVADILLRPICDTEVNNSENYNFVRVHMTTRSCSGISEAQMRDENLQKIICLGNNQ</sequence>
<feature type="domain" description="Reverse transcriptase RNase H-like" evidence="7">
    <location>
        <begin position="139"/>
        <end position="235"/>
    </location>
</feature>
<keyword evidence="3" id="KW-0540">Nuclease</keyword>
<dbReference type="InterPro" id="IPR043502">
    <property type="entry name" value="DNA/RNA_pol_sf"/>
</dbReference>
<dbReference type="SUPFAM" id="SSF56672">
    <property type="entry name" value="DNA/RNA polymerases"/>
    <property type="match status" value="1"/>
</dbReference>
<keyword evidence="1" id="KW-0808">Transferase</keyword>
<evidence type="ECO:0000256" key="3">
    <source>
        <dbReference type="ARBA" id="ARBA00022722"/>
    </source>
</evidence>
<name>A0AAV4SLT1_9ARAC</name>
<dbReference type="Pfam" id="PF17917">
    <property type="entry name" value="RT_RNaseH"/>
    <property type="match status" value="1"/>
</dbReference>